<dbReference type="Gene3D" id="3.90.550.10">
    <property type="entry name" value="Spore Coat Polysaccharide Biosynthesis Protein SpsA, Chain A"/>
    <property type="match status" value="1"/>
</dbReference>
<dbReference type="Pfam" id="PF00535">
    <property type="entry name" value="Glycos_transf_2"/>
    <property type="match status" value="1"/>
</dbReference>
<dbReference type="PANTHER" id="PTHR43179">
    <property type="entry name" value="RHAMNOSYLTRANSFERASE WBBL"/>
    <property type="match status" value="1"/>
</dbReference>
<dbReference type="SUPFAM" id="SSF53756">
    <property type="entry name" value="UDP-Glycosyltransferase/glycogen phosphorylase"/>
    <property type="match status" value="1"/>
</dbReference>
<dbReference type="InterPro" id="IPR001173">
    <property type="entry name" value="Glyco_trans_2-like"/>
</dbReference>
<reference evidence="2 3" key="1">
    <citation type="submission" date="2023-04" db="EMBL/GenBank/DDBJ databases">
        <title>YMD61, complete Genome.</title>
        <authorList>
            <person name="Zhang J."/>
        </authorList>
    </citation>
    <scope>NUCLEOTIDE SEQUENCE [LARGE SCALE GENOMIC DNA]</scope>
    <source>
        <strain evidence="2 3">YMD61</strain>
    </source>
</reference>
<dbReference type="GO" id="GO:0016757">
    <property type="term" value="F:glycosyltransferase activity"/>
    <property type="evidence" value="ECO:0007669"/>
    <property type="project" value="UniProtKB-KW"/>
</dbReference>
<proteinExistence type="predicted"/>
<dbReference type="Proteomes" id="UP001230978">
    <property type="component" value="Chromosome"/>
</dbReference>
<evidence type="ECO:0000259" key="1">
    <source>
        <dbReference type="Pfam" id="PF00535"/>
    </source>
</evidence>
<dbReference type="EMBL" id="CP124535">
    <property type="protein sequence ID" value="WGV17379.1"/>
    <property type="molecule type" value="Genomic_DNA"/>
</dbReference>
<dbReference type="CDD" id="cd03801">
    <property type="entry name" value="GT4_PimA-like"/>
    <property type="match status" value="1"/>
</dbReference>
<keyword evidence="3" id="KW-1185">Reference proteome</keyword>
<dbReference type="Gene3D" id="3.40.50.2000">
    <property type="entry name" value="Glycogen Phosphorylase B"/>
    <property type="match status" value="1"/>
</dbReference>
<sequence length="1316" mass="145613">MLTARTQSGCALHAVVISWDGMHAAASQIAEAVLPAVARLDVIYSNHAGTPETGSGTWHEVPQSWFFGWKFRKALDLFHAAPKTTHLLIISADGDHDDWASLARRSVAILGQDRRIGIWAPDLDETPWPTDLVATAPPGGNGCIDVMQTDGVVWAFSLPVAEALSTLSFAENNLGWGIDWAAICIAHRAKLRICRDLTCAIRHPQSRGYNSENAERQMYAFLRQFHPADQNWIRLTRARLQGPGASINRRSKISGLEGSMKFISQLTKQIRISEVQCLDGEVFIATNMPIDGTNIYVASGDHQIAFDRIDDPVATGRIARLLPFDLSPSEGRIEKSLNGHGDWQVETWDSLRLAFPPDALDHRVTVPLTLPIEIAESSHPKRFTACIAVHRGRANLVLRIVSAEGMDLHRIDVPYAIQFSGGSAVEGYQHVELILPDSPPGSVLQIDLSFLGAAEISPDDPYVFFFADPRLEIMGRPEPSTSRSVAKRLHSQAPAHWYCATLPPQMLGAGRAFRLCQPSAPEQLLFPPSLAEVALSKDFGHMLELNCTTGFSGVMWINGTAAFPVTLPAGQSALRFPPRFLTGRQARLELRDRAGMQILWQDWTLLKRQVTDLEHLQRESRAPHAPDLFPQSAHRYKALRAHCAAGSPAALIAQLNTAIDALEAGHEALTLKPLSFPEVSKPDVSVVIPAHNKVKVTYAALCALLLAWNKATFEVIVVDDGSTDETAALEKIVTGITVLHNETPQRFIKACNAGVAAARGTYVALLNNDTEPTTGWLDALLDAFQRFDRVGLVGSRLLYPDGRQQEAGGIIWGTGDPWNYGRLQNPWDPRFSYARQADYLSGAALLTSRAIWDKVDGLSTYLEPMYFEDTDLAFKVREAGFTTWYIPSSIVYHYEGLTSGTDTSSGFKRYQEVNRPKFKRRWAKAFTGFSKVGTAPDLEKDRGIQGRILFIDTTTPAPDRDAGSYAALQEIRLVQSLGYKVTFLPENLAWMGSYTEDLQRMGVEVIVAPFYRSFDEFFDARAGEFDAFYITRYHVMQNAAPRIRARNPEARIIMNNADLHYLRLLRRAMAEKDPTQIDDARAVREQEFAAMRSADLVLSYNPTEHAVIDAISEGAVRVMTCPWVLDLPQTVAPRDGRSGLSFLGSFQHHPNVEGLDWFLREVMGPLATTRPDLCLSIYGSRMPEKFKAMASETILPIGYVDDAAEAYDKHLIFVAPLLSGAGIKGKVLNALARGTPCVLSPIAAEGTGLRDGEDCLIADRPQDWAEAIARLNDDTALWQRLVDNARTHAARSYSFERGRTLMRAAFEAVELFGARE</sequence>
<dbReference type="CDD" id="cd04186">
    <property type="entry name" value="GT_2_like_c"/>
    <property type="match status" value="1"/>
</dbReference>
<gene>
    <name evidence="2" type="ORF">QF092_06185</name>
</gene>
<dbReference type="EC" id="2.4.-.-" evidence="2"/>
<protein>
    <submittedName>
        <fullName evidence="2">Glycosyltransferase</fullName>
        <ecNumber evidence="2">2.4.-.-</ecNumber>
    </submittedName>
</protein>
<dbReference type="RefSeq" id="WP_281468614.1">
    <property type="nucleotide sequence ID" value="NZ_CP124535.1"/>
</dbReference>
<dbReference type="SUPFAM" id="SSF53448">
    <property type="entry name" value="Nucleotide-diphospho-sugar transferases"/>
    <property type="match status" value="1"/>
</dbReference>
<feature type="domain" description="Glycosyltransferase 2-like" evidence="1">
    <location>
        <begin position="685"/>
        <end position="809"/>
    </location>
</feature>
<organism evidence="2 3">
    <name type="scientific">Fuscovulum ytuae</name>
    <dbReference type="NCBI Taxonomy" id="3042299"/>
    <lineage>
        <taxon>Bacteria</taxon>
        <taxon>Pseudomonadati</taxon>
        <taxon>Pseudomonadota</taxon>
        <taxon>Alphaproteobacteria</taxon>
        <taxon>Rhodobacterales</taxon>
        <taxon>Paracoccaceae</taxon>
        <taxon>Fuscovulum</taxon>
    </lineage>
</organism>
<dbReference type="Pfam" id="PF13692">
    <property type="entry name" value="Glyco_trans_1_4"/>
    <property type="match status" value="1"/>
</dbReference>
<dbReference type="PANTHER" id="PTHR43179:SF7">
    <property type="entry name" value="RHAMNOSYLTRANSFERASE WBBL"/>
    <property type="match status" value="1"/>
</dbReference>
<dbReference type="InterPro" id="IPR029044">
    <property type="entry name" value="Nucleotide-diphossugar_trans"/>
</dbReference>
<keyword evidence="2" id="KW-0328">Glycosyltransferase</keyword>
<name>A0ABY8Q964_9RHOB</name>
<evidence type="ECO:0000313" key="3">
    <source>
        <dbReference type="Proteomes" id="UP001230978"/>
    </source>
</evidence>
<accession>A0ABY8Q964</accession>
<evidence type="ECO:0000313" key="2">
    <source>
        <dbReference type="EMBL" id="WGV17379.1"/>
    </source>
</evidence>
<keyword evidence="2" id="KW-0808">Transferase</keyword>